<comment type="caution">
    <text evidence="5">The sequence shown here is derived from an EMBL/GenBank/DDBJ whole genome shotgun (WGS) entry which is preliminary data.</text>
</comment>
<accession>A0A2P6TDN3</accession>
<dbReference type="Pfam" id="PF00400">
    <property type="entry name" value="WD40"/>
    <property type="match status" value="7"/>
</dbReference>
<dbReference type="SUPFAM" id="SSF50978">
    <property type="entry name" value="WD40 repeat-like"/>
    <property type="match status" value="1"/>
</dbReference>
<dbReference type="PANTHER" id="PTHR19923:SF0">
    <property type="entry name" value="PLEIOTROPIC REGULATOR 1"/>
    <property type="match status" value="1"/>
</dbReference>
<dbReference type="Proteomes" id="UP000239899">
    <property type="component" value="Unassembled WGS sequence"/>
</dbReference>
<dbReference type="InterPro" id="IPR020472">
    <property type="entry name" value="WD40_PAC1"/>
</dbReference>
<dbReference type="GO" id="GO:0071011">
    <property type="term" value="C:precatalytic spliceosome"/>
    <property type="evidence" value="ECO:0007669"/>
    <property type="project" value="TreeGrafter"/>
</dbReference>
<dbReference type="PRINTS" id="PR00320">
    <property type="entry name" value="GPROTEINBRPT"/>
</dbReference>
<dbReference type="Gene3D" id="2.130.10.10">
    <property type="entry name" value="YVTN repeat-like/Quinoprotein amine dehydrogenase"/>
    <property type="match status" value="1"/>
</dbReference>
<dbReference type="CDD" id="cd00200">
    <property type="entry name" value="WD40"/>
    <property type="match status" value="1"/>
</dbReference>
<evidence type="ECO:0000256" key="4">
    <source>
        <dbReference type="PROSITE-ProRule" id="PRU00221"/>
    </source>
</evidence>
<dbReference type="SMART" id="SM00320">
    <property type="entry name" value="WD40"/>
    <property type="match status" value="7"/>
</dbReference>
<sequence>MAAAAPPAEPAAPPAAAGELPIQGKTVKALTLLSLKRTHDLFVGNHGQKVPLDEEAQKAKIACKMRDEYSGLQGFKPREAAVAARGAPAAAAKSAAAAAAADSKSHTAKLIDSIPTQRPAAAASQGKQLVVHGGGAAPGQISAEAKAALTGTIMIPTAAGGQKEYTPSAAIARRLPSKWPRPAWHAPWRMYRVISGHLGWVRSVAFDPSNEWFATGSADRTIKIWDTASGQLKLTLTGHIEQVTGLAVSARHPYMFSCGLDKMVKCWDLEQNKVIRNYHGHLSGVYSLAQHPTVDILMTGGRDAACRVWDIRTKVQVHCLSGHEDTVAAILAMPTDPQVITASHDKTVRLWDLRMGKTLATLTHHKKAVRALAASPTEHTFASGAADNLKKFKLPQGDFLHNFLQQQRAIVNCMAVNQDGVLASGADNGSLWFWDWTSGNSFQQQDTIVQPGSLESEAGIYAMSFDVTGSRLVTCEADKTIKMWKEDETATPESHPVVFKPPSAIKRF</sequence>
<dbReference type="InterPro" id="IPR045241">
    <property type="entry name" value="Prp46/PLRG1-like"/>
</dbReference>
<dbReference type="GO" id="GO:0000974">
    <property type="term" value="C:Prp19 complex"/>
    <property type="evidence" value="ECO:0007669"/>
    <property type="project" value="TreeGrafter"/>
</dbReference>
<evidence type="ECO:0000256" key="3">
    <source>
        <dbReference type="ARBA" id="ARBA00025726"/>
    </source>
</evidence>
<organism evidence="5 6">
    <name type="scientific">Chlorella sorokiniana</name>
    <name type="common">Freshwater green alga</name>
    <dbReference type="NCBI Taxonomy" id="3076"/>
    <lineage>
        <taxon>Eukaryota</taxon>
        <taxon>Viridiplantae</taxon>
        <taxon>Chlorophyta</taxon>
        <taxon>core chlorophytes</taxon>
        <taxon>Trebouxiophyceae</taxon>
        <taxon>Chlorellales</taxon>
        <taxon>Chlorellaceae</taxon>
        <taxon>Chlorella clade</taxon>
        <taxon>Chlorella</taxon>
    </lineage>
</organism>
<protein>
    <submittedName>
        <fullName evidence="5">Pleiotropic regulatory locus 1</fullName>
    </submittedName>
</protein>
<dbReference type="PROSITE" id="PS50082">
    <property type="entry name" value="WD_REPEATS_2"/>
    <property type="match status" value="4"/>
</dbReference>
<dbReference type="FunFam" id="2.130.10.10:FF:000012">
    <property type="entry name" value="Putative pleiotropic regulator 1"/>
    <property type="match status" value="1"/>
</dbReference>
<feature type="repeat" description="WD" evidence="4">
    <location>
        <begin position="278"/>
        <end position="319"/>
    </location>
</feature>
<evidence type="ECO:0000256" key="2">
    <source>
        <dbReference type="ARBA" id="ARBA00022737"/>
    </source>
</evidence>
<evidence type="ECO:0000313" key="6">
    <source>
        <dbReference type="Proteomes" id="UP000239899"/>
    </source>
</evidence>
<evidence type="ECO:0000313" key="5">
    <source>
        <dbReference type="EMBL" id="PRW20739.1"/>
    </source>
</evidence>
<dbReference type="GO" id="GO:0000398">
    <property type="term" value="P:mRNA splicing, via spliceosome"/>
    <property type="evidence" value="ECO:0007669"/>
    <property type="project" value="InterPro"/>
</dbReference>
<gene>
    <name evidence="5" type="ORF">C2E21_8774</name>
</gene>
<feature type="repeat" description="WD" evidence="4">
    <location>
        <begin position="236"/>
        <end position="277"/>
    </location>
</feature>
<comment type="similarity">
    <text evidence="3">Belongs to the WD repeat PRL1/PRL2 family.</text>
</comment>
<evidence type="ECO:0000256" key="1">
    <source>
        <dbReference type="ARBA" id="ARBA00022574"/>
    </source>
</evidence>
<dbReference type="PROSITE" id="PS00678">
    <property type="entry name" value="WD_REPEATS_1"/>
    <property type="match status" value="2"/>
</dbReference>
<keyword evidence="1 4" id="KW-0853">WD repeat</keyword>
<keyword evidence="6" id="KW-1185">Reference proteome</keyword>
<feature type="repeat" description="WD" evidence="4">
    <location>
        <begin position="320"/>
        <end position="361"/>
    </location>
</feature>
<reference evidence="5 6" key="1">
    <citation type="journal article" date="2018" name="Plant J.">
        <title>Genome sequences of Chlorella sorokiniana UTEX 1602 and Micractinium conductrix SAG 241.80: implications to maltose excretion by a green alga.</title>
        <authorList>
            <person name="Arriola M.B."/>
            <person name="Velmurugan N."/>
            <person name="Zhang Y."/>
            <person name="Plunkett M.H."/>
            <person name="Hondzo H."/>
            <person name="Barney B.M."/>
        </authorList>
    </citation>
    <scope>NUCLEOTIDE SEQUENCE [LARGE SCALE GENOMIC DNA]</scope>
    <source>
        <strain evidence="6">UTEX 1602</strain>
    </source>
</reference>
<keyword evidence="2" id="KW-0677">Repeat</keyword>
<dbReference type="InterPro" id="IPR001680">
    <property type="entry name" value="WD40_rpt"/>
</dbReference>
<dbReference type="InterPro" id="IPR019775">
    <property type="entry name" value="WD40_repeat_CS"/>
</dbReference>
<name>A0A2P6TDN3_CHLSO</name>
<dbReference type="GO" id="GO:0071013">
    <property type="term" value="C:catalytic step 2 spliceosome"/>
    <property type="evidence" value="ECO:0007669"/>
    <property type="project" value="TreeGrafter"/>
</dbReference>
<dbReference type="OrthoDB" id="10256122at2759"/>
<feature type="repeat" description="WD" evidence="4">
    <location>
        <begin position="194"/>
        <end position="235"/>
    </location>
</feature>
<dbReference type="InterPro" id="IPR015943">
    <property type="entry name" value="WD40/YVTN_repeat-like_dom_sf"/>
</dbReference>
<dbReference type="AlphaFoldDB" id="A0A2P6TDN3"/>
<dbReference type="InterPro" id="IPR036322">
    <property type="entry name" value="WD40_repeat_dom_sf"/>
</dbReference>
<dbReference type="PROSITE" id="PS50294">
    <property type="entry name" value="WD_REPEATS_REGION"/>
    <property type="match status" value="4"/>
</dbReference>
<dbReference type="EMBL" id="LHPG02000022">
    <property type="protein sequence ID" value="PRW20739.1"/>
    <property type="molecule type" value="Genomic_DNA"/>
</dbReference>
<dbReference type="STRING" id="3076.A0A2P6TDN3"/>
<dbReference type="PANTHER" id="PTHR19923">
    <property type="entry name" value="WD40 REPEAT PROTEINPRL1/PRL2-RELATED"/>
    <property type="match status" value="1"/>
</dbReference>
<proteinExistence type="inferred from homology"/>